<keyword evidence="2" id="KW-1185">Reference proteome</keyword>
<evidence type="ECO:0008006" key="3">
    <source>
        <dbReference type="Google" id="ProtNLM"/>
    </source>
</evidence>
<reference evidence="1 2" key="1">
    <citation type="submission" date="2018-07" db="EMBL/GenBank/DDBJ databases">
        <title>Arthrobacter sp. nov., isolated from raw cow's milk with high bacterial count.</title>
        <authorList>
            <person name="Hahne J."/>
            <person name="Isele D."/>
            <person name="Lipski A."/>
        </authorList>
    </citation>
    <scope>NUCLEOTIDE SEQUENCE [LARGE SCALE GENOMIC DNA]</scope>
    <source>
        <strain evidence="1 2">JZ R-35</strain>
    </source>
</reference>
<comment type="caution">
    <text evidence="1">The sequence shown here is derived from an EMBL/GenBank/DDBJ whole genome shotgun (WGS) entry which is preliminary data.</text>
</comment>
<evidence type="ECO:0000313" key="1">
    <source>
        <dbReference type="EMBL" id="RII43693.1"/>
    </source>
</evidence>
<evidence type="ECO:0000313" key="2">
    <source>
        <dbReference type="Proteomes" id="UP000265419"/>
    </source>
</evidence>
<name>A0A399JDP9_9MICC</name>
<dbReference type="AlphaFoldDB" id="A0A399JDP9"/>
<dbReference type="Proteomes" id="UP000265419">
    <property type="component" value="Unassembled WGS sequence"/>
</dbReference>
<proteinExistence type="predicted"/>
<dbReference type="EMBL" id="QQXK01000001">
    <property type="protein sequence ID" value="RII43693.1"/>
    <property type="molecule type" value="Genomic_DNA"/>
</dbReference>
<sequence length="147" mass="16881">MAEPFFSQFTSLVPKYFDEEWKPEDGLSREELDADLAESCVQLPASLESLYLAVGAVEDIMEAYYFIWDADELEIEDGFLLFMEDEDERFTWGIPVGSLDVPDPLVCRRTNAKGTWSDMEGTLSEYLLDYFAWVFEDVAPAVEDDEE</sequence>
<dbReference type="RefSeq" id="WP_119423119.1">
    <property type="nucleotide sequence ID" value="NZ_QQXK01000001.1"/>
</dbReference>
<gene>
    <name evidence="1" type="ORF">DWB68_00180</name>
</gene>
<protein>
    <recommendedName>
        <fullName evidence="3">Knr4/Smi1-like domain-containing protein</fullName>
    </recommendedName>
</protein>
<organism evidence="1 2">
    <name type="scientific">Galactobacter valiniphilus</name>
    <dbReference type="NCBI Taxonomy" id="2676122"/>
    <lineage>
        <taxon>Bacteria</taxon>
        <taxon>Bacillati</taxon>
        <taxon>Actinomycetota</taxon>
        <taxon>Actinomycetes</taxon>
        <taxon>Micrococcales</taxon>
        <taxon>Micrococcaceae</taxon>
        <taxon>Galactobacter</taxon>
    </lineage>
</organism>
<accession>A0A399JDP9</accession>